<feature type="chain" id="PRO_5009909259" evidence="8">
    <location>
        <begin position="18"/>
        <end position="65"/>
    </location>
</feature>
<dbReference type="InterPro" id="IPR032831">
    <property type="entry name" value="LptM_cons"/>
</dbReference>
<protein>
    <submittedName>
        <fullName evidence="9">Lipoprotein-attachment site-containing protein</fullName>
    </submittedName>
</protein>
<dbReference type="AlphaFoldDB" id="A0A1M5CA69"/>
<comment type="subcellular location">
    <subcellularLocation>
        <location evidence="1">Cell outer membrane</location>
        <topology evidence="1">Lipid-anchor</topology>
    </subcellularLocation>
</comment>
<dbReference type="Proteomes" id="UP000184485">
    <property type="component" value="Unassembled WGS sequence"/>
</dbReference>
<evidence type="ECO:0000256" key="5">
    <source>
        <dbReference type="ARBA" id="ARBA00023237"/>
    </source>
</evidence>
<keyword evidence="5" id="KW-0998">Cell outer membrane</keyword>
<keyword evidence="6 9" id="KW-0449">Lipoprotein</keyword>
<dbReference type="RefSeq" id="WP_244540217.1">
    <property type="nucleotide sequence ID" value="NZ_FQUP01000002.1"/>
</dbReference>
<evidence type="ECO:0000256" key="8">
    <source>
        <dbReference type="SAM" id="SignalP"/>
    </source>
</evidence>
<evidence type="ECO:0000256" key="4">
    <source>
        <dbReference type="ARBA" id="ARBA00023139"/>
    </source>
</evidence>
<evidence type="ECO:0000256" key="2">
    <source>
        <dbReference type="ARBA" id="ARBA00022729"/>
    </source>
</evidence>
<evidence type="ECO:0000256" key="1">
    <source>
        <dbReference type="ARBA" id="ARBA00004459"/>
    </source>
</evidence>
<feature type="signal peptide" evidence="8">
    <location>
        <begin position="1"/>
        <end position="17"/>
    </location>
</feature>
<dbReference type="GO" id="GO:0009279">
    <property type="term" value="C:cell outer membrane"/>
    <property type="evidence" value="ECO:0007669"/>
    <property type="project" value="UniProtKB-SubCell"/>
</dbReference>
<evidence type="ECO:0000256" key="7">
    <source>
        <dbReference type="SAM" id="MobiDB-lite"/>
    </source>
</evidence>
<dbReference type="PROSITE" id="PS51257">
    <property type="entry name" value="PROKAR_LIPOPROTEIN"/>
    <property type="match status" value="1"/>
</dbReference>
<sequence length="65" mass="6704">MAALTRLILIASALALAGCGVKGALEPPPGGEQAKQAEEASKAGQKVDTSSPLVPDRKLWIDHLL</sequence>
<organism evidence="9 10">
    <name type="scientific">Kaistia soli DSM 19436</name>
    <dbReference type="NCBI Taxonomy" id="1122133"/>
    <lineage>
        <taxon>Bacteria</taxon>
        <taxon>Pseudomonadati</taxon>
        <taxon>Pseudomonadota</taxon>
        <taxon>Alphaproteobacteria</taxon>
        <taxon>Hyphomicrobiales</taxon>
        <taxon>Kaistiaceae</taxon>
        <taxon>Kaistia</taxon>
    </lineage>
</organism>
<keyword evidence="4" id="KW-0564">Palmitate</keyword>
<keyword evidence="3" id="KW-0472">Membrane</keyword>
<evidence type="ECO:0000256" key="3">
    <source>
        <dbReference type="ARBA" id="ARBA00023136"/>
    </source>
</evidence>
<keyword evidence="10" id="KW-1185">Reference proteome</keyword>
<proteinExistence type="predicted"/>
<reference evidence="9 10" key="1">
    <citation type="submission" date="2016-11" db="EMBL/GenBank/DDBJ databases">
        <authorList>
            <person name="Jaros S."/>
            <person name="Januszkiewicz K."/>
            <person name="Wedrychowicz H."/>
        </authorList>
    </citation>
    <scope>NUCLEOTIDE SEQUENCE [LARGE SCALE GENOMIC DNA]</scope>
    <source>
        <strain evidence="9 10">DSM 19436</strain>
    </source>
</reference>
<evidence type="ECO:0000313" key="10">
    <source>
        <dbReference type="Proteomes" id="UP000184485"/>
    </source>
</evidence>
<dbReference type="EMBL" id="FQUP01000002">
    <property type="protein sequence ID" value="SHF51546.1"/>
    <property type="molecule type" value="Genomic_DNA"/>
</dbReference>
<name>A0A1M5CA69_9HYPH</name>
<dbReference type="STRING" id="1122133.SAMN02745157_2271"/>
<dbReference type="Pfam" id="PF13627">
    <property type="entry name" value="LptM_cons"/>
    <property type="match status" value="1"/>
</dbReference>
<gene>
    <name evidence="9" type="ORF">SAMN02745157_2271</name>
</gene>
<evidence type="ECO:0000313" key="9">
    <source>
        <dbReference type="EMBL" id="SHF51546.1"/>
    </source>
</evidence>
<dbReference type="NCBIfam" id="NF047847">
    <property type="entry name" value="SS_mature_LptM"/>
    <property type="match status" value="1"/>
</dbReference>
<accession>A0A1M5CA69</accession>
<keyword evidence="2 8" id="KW-0732">Signal</keyword>
<evidence type="ECO:0000256" key="6">
    <source>
        <dbReference type="ARBA" id="ARBA00023288"/>
    </source>
</evidence>
<feature type="region of interest" description="Disordered" evidence="7">
    <location>
        <begin position="25"/>
        <end position="52"/>
    </location>
</feature>